<dbReference type="EMBL" id="DXDC01000329">
    <property type="protein sequence ID" value="HIY66783.1"/>
    <property type="molecule type" value="Genomic_DNA"/>
</dbReference>
<comment type="caution">
    <text evidence="4">The sequence shown here is derived from an EMBL/GenBank/DDBJ whole genome shotgun (WGS) entry which is preliminary data.</text>
</comment>
<evidence type="ECO:0000256" key="1">
    <source>
        <dbReference type="ARBA" id="ARBA00022801"/>
    </source>
</evidence>
<dbReference type="Gene3D" id="3.20.20.300">
    <property type="entry name" value="Glycoside hydrolase, family 3, N-terminal domain"/>
    <property type="match status" value="1"/>
</dbReference>
<feature type="compositionally biased region" description="Low complexity" evidence="2">
    <location>
        <begin position="33"/>
        <end position="43"/>
    </location>
</feature>
<dbReference type="AlphaFoldDB" id="A0A9D2CAG7"/>
<gene>
    <name evidence="4" type="ORF">H9830_10960</name>
</gene>
<feature type="signal peptide" evidence="3">
    <location>
        <begin position="1"/>
        <end position="23"/>
    </location>
</feature>
<sequence>MRRKFRGLALVMLVALMAGCSPESPEPTPSPTDSPTMTPTPTLSPAEIAVDAMTIEEQAASVVMGHIPSTDPEEVGDYMRSGLGGFILMGSNVEGDEEHLQMLAEALIVDEGLPPLIAIDQEGGGVSRLPWDDLPGGSQLQNTDPEDVQSTFEQRAGLVSAAGANVNFGIV</sequence>
<dbReference type="GO" id="GO:0005975">
    <property type="term" value="P:carbohydrate metabolic process"/>
    <property type="evidence" value="ECO:0007669"/>
    <property type="project" value="InterPro"/>
</dbReference>
<dbReference type="SUPFAM" id="SSF51445">
    <property type="entry name" value="(Trans)glycosidases"/>
    <property type="match status" value="1"/>
</dbReference>
<dbReference type="Proteomes" id="UP000824005">
    <property type="component" value="Unassembled WGS sequence"/>
</dbReference>
<dbReference type="InterPro" id="IPR036962">
    <property type="entry name" value="Glyco_hydro_3_N_sf"/>
</dbReference>
<keyword evidence="3" id="KW-0732">Signal</keyword>
<reference evidence="4" key="2">
    <citation type="submission" date="2021-04" db="EMBL/GenBank/DDBJ databases">
        <authorList>
            <person name="Gilroy R."/>
        </authorList>
    </citation>
    <scope>NUCLEOTIDE SEQUENCE</scope>
    <source>
        <strain evidence="4">ChiGjej1B1-98</strain>
    </source>
</reference>
<feature type="non-terminal residue" evidence="4">
    <location>
        <position position="171"/>
    </location>
</feature>
<dbReference type="PROSITE" id="PS51257">
    <property type="entry name" value="PROKAR_LIPOPROTEIN"/>
    <property type="match status" value="1"/>
</dbReference>
<proteinExistence type="predicted"/>
<name>A0A9D2CAG7_9MICO</name>
<evidence type="ECO:0000313" key="5">
    <source>
        <dbReference type="Proteomes" id="UP000824005"/>
    </source>
</evidence>
<dbReference type="InterPro" id="IPR017853">
    <property type="entry name" value="GH"/>
</dbReference>
<reference evidence="4" key="1">
    <citation type="journal article" date="2021" name="PeerJ">
        <title>Extensive microbial diversity within the chicken gut microbiome revealed by metagenomics and culture.</title>
        <authorList>
            <person name="Gilroy R."/>
            <person name="Ravi A."/>
            <person name="Getino M."/>
            <person name="Pursley I."/>
            <person name="Horton D.L."/>
            <person name="Alikhan N.F."/>
            <person name="Baker D."/>
            <person name="Gharbi K."/>
            <person name="Hall N."/>
            <person name="Watson M."/>
            <person name="Adriaenssens E.M."/>
            <person name="Foster-Nyarko E."/>
            <person name="Jarju S."/>
            <person name="Secka A."/>
            <person name="Antonio M."/>
            <person name="Oren A."/>
            <person name="Chaudhuri R.R."/>
            <person name="La Ragione R."/>
            <person name="Hildebrand F."/>
            <person name="Pallen M.J."/>
        </authorList>
    </citation>
    <scope>NUCLEOTIDE SEQUENCE</scope>
    <source>
        <strain evidence="4">ChiGjej1B1-98</strain>
    </source>
</reference>
<organism evidence="4 5">
    <name type="scientific">Candidatus Agrococcus pullicola</name>
    <dbReference type="NCBI Taxonomy" id="2838429"/>
    <lineage>
        <taxon>Bacteria</taxon>
        <taxon>Bacillati</taxon>
        <taxon>Actinomycetota</taxon>
        <taxon>Actinomycetes</taxon>
        <taxon>Micrococcales</taxon>
        <taxon>Microbacteriaceae</taxon>
        <taxon>Agrococcus</taxon>
    </lineage>
</organism>
<feature type="region of interest" description="Disordered" evidence="2">
    <location>
        <begin position="21"/>
        <end position="43"/>
    </location>
</feature>
<evidence type="ECO:0000256" key="3">
    <source>
        <dbReference type="SAM" id="SignalP"/>
    </source>
</evidence>
<evidence type="ECO:0000313" key="4">
    <source>
        <dbReference type="EMBL" id="HIY66783.1"/>
    </source>
</evidence>
<accession>A0A9D2CAG7</accession>
<feature type="chain" id="PRO_5039214047" evidence="3">
    <location>
        <begin position="24"/>
        <end position="171"/>
    </location>
</feature>
<protein>
    <submittedName>
        <fullName evidence="4">Glycoside hydrolase family 3 protein</fullName>
    </submittedName>
</protein>
<evidence type="ECO:0000256" key="2">
    <source>
        <dbReference type="SAM" id="MobiDB-lite"/>
    </source>
</evidence>
<dbReference type="GO" id="GO:0004553">
    <property type="term" value="F:hydrolase activity, hydrolyzing O-glycosyl compounds"/>
    <property type="evidence" value="ECO:0007669"/>
    <property type="project" value="InterPro"/>
</dbReference>
<keyword evidence="1 4" id="KW-0378">Hydrolase</keyword>